<dbReference type="GO" id="GO:0016787">
    <property type="term" value="F:hydrolase activity"/>
    <property type="evidence" value="ECO:0007669"/>
    <property type="project" value="UniProtKB-KW"/>
</dbReference>
<dbReference type="GO" id="GO:0016075">
    <property type="term" value="P:rRNA catabolic process"/>
    <property type="evidence" value="ECO:0007669"/>
    <property type="project" value="TreeGrafter"/>
</dbReference>
<dbReference type="EC" id="3.1.-.-" evidence="3"/>
<evidence type="ECO:0000256" key="1">
    <source>
        <dbReference type="ARBA" id="ARBA00007521"/>
    </source>
</evidence>
<comment type="function">
    <text evidence="3">Toxic component of a type II toxin-antitoxin (TA) system.</text>
</comment>
<dbReference type="GO" id="GO:0003677">
    <property type="term" value="F:DNA binding"/>
    <property type="evidence" value="ECO:0007669"/>
    <property type="project" value="InterPro"/>
</dbReference>
<sequence length="127" mass="14213">MKRSISRGDINLVDFGDNYGSEQGGVRPALIIQNDIGNYHSTTTLVVPISSKNINRCLPTHVMIDAMELVRGEIKGKAMLEQIRVVDKNRIQKNIGRINERTFCKVHNAMLIATGYIKSQQTKQCAN</sequence>
<gene>
    <name evidence="4" type="ORF">DXT76_10825</name>
</gene>
<comment type="caution">
    <text evidence="4">The sequence shown here is derived from an EMBL/GenBank/DDBJ whole genome shotgun (WGS) entry which is preliminary data.</text>
</comment>
<protein>
    <recommendedName>
        <fullName evidence="3">mRNA interferase</fullName>
        <ecNumber evidence="3">3.1.-.-</ecNumber>
    </recommendedName>
</protein>
<organism evidence="4 5">
    <name type="scientific">Halobacillus trueperi</name>
    <dbReference type="NCBI Taxonomy" id="156205"/>
    <lineage>
        <taxon>Bacteria</taxon>
        <taxon>Bacillati</taxon>
        <taxon>Bacillota</taxon>
        <taxon>Bacilli</taxon>
        <taxon>Bacillales</taxon>
        <taxon>Bacillaceae</taxon>
        <taxon>Halobacillus</taxon>
    </lineage>
</organism>
<evidence type="ECO:0000256" key="3">
    <source>
        <dbReference type="PIRNR" id="PIRNR033490"/>
    </source>
</evidence>
<keyword evidence="3" id="KW-0255">Endonuclease</keyword>
<evidence type="ECO:0000313" key="4">
    <source>
        <dbReference type="EMBL" id="RDY70870.1"/>
    </source>
</evidence>
<dbReference type="InterPro" id="IPR003477">
    <property type="entry name" value="PemK-like"/>
</dbReference>
<dbReference type="SUPFAM" id="SSF50118">
    <property type="entry name" value="Cell growth inhibitor/plasmid maintenance toxic component"/>
    <property type="match status" value="1"/>
</dbReference>
<dbReference type="GO" id="GO:0004521">
    <property type="term" value="F:RNA endonuclease activity"/>
    <property type="evidence" value="ECO:0007669"/>
    <property type="project" value="TreeGrafter"/>
</dbReference>
<comment type="similarity">
    <text evidence="1 3">Belongs to the PemK/MazF family.</text>
</comment>
<dbReference type="PIRSF" id="PIRSF033490">
    <property type="entry name" value="MazF"/>
    <property type="match status" value="1"/>
</dbReference>
<dbReference type="EMBL" id="QTLC01000039">
    <property type="protein sequence ID" value="RDY70870.1"/>
    <property type="molecule type" value="Genomic_DNA"/>
</dbReference>
<dbReference type="Pfam" id="PF02452">
    <property type="entry name" value="PemK_toxin"/>
    <property type="match status" value="1"/>
</dbReference>
<keyword evidence="3" id="KW-0378">Hydrolase</keyword>
<dbReference type="RefSeq" id="WP_115894190.1">
    <property type="nucleotide sequence ID" value="NZ_QTLC01000039.1"/>
</dbReference>
<keyword evidence="3" id="KW-0540">Nuclease</keyword>
<evidence type="ECO:0000256" key="2">
    <source>
        <dbReference type="ARBA" id="ARBA00022649"/>
    </source>
</evidence>
<keyword evidence="2" id="KW-1277">Toxin-antitoxin system</keyword>
<dbReference type="Proteomes" id="UP000257032">
    <property type="component" value="Unassembled WGS sequence"/>
</dbReference>
<dbReference type="InterPro" id="IPR011067">
    <property type="entry name" value="Plasmid_toxin/cell-grow_inhib"/>
</dbReference>
<dbReference type="AlphaFoldDB" id="A0A3D8VND0"/>
<proteinExistence type="inferred from homology"/>
<dbReference type="GO" id="GO:0006402">
    <property type="term" value="P:mRNA catabolic process"/>
    <property type="evidence" value="ECO:0007669"/>
    <property type="project" value="TreeGrafter"/>
</dbReference>
<name>A0A3D8VND0_9BACI</name>
<dbReference type="PANTHER" id="PTHR33988:SF2">
    <property type="entry name" value="ENDORIBONUCLEASE MAZF"/>
    <property type="match status" value="1"/>
</dbReference>
<reference evidence="4 5" key="1">
    <citation type="submission" date="2018-08" db="EMBL/GenBank/DDBJ databases">
        <title>Genome sequence of strict halophilic Halobacillus trueperi SS1 isolated from Lunsu, a salty water body of North West Himalayas.</title>
        <authorList>
            <person name="Gupta S."/>
            <person name="Sharma P."/>
            <person name="Dev K."/>
            <person name="Baumler D."/>
            <person name="Sourirajan A."/>
        </authorList>
    </citation>
    <scope>NUCLEOTIDE SEQUENCE [LARGE SCALE GENOMIC DNA]</scope>
    <source>
        <strain evidence="4 5">SS1</strain>
    </source>
</reference>
<dbReference type="Gene3D" id="2.30.30.110">
    <property type="match status" value="1"/>
</dbReference>
<dbReference type="PANTHER" id="PTHR33988">
    <property type="entry name" value="ENDORIBONUCLEASE MAZF-RELATED"/>
    <property type="match status" value="1"/>
</dbReference>
<evidence type="ECO:0000313" key="5">
    <source>
        <dbReference type="Proteomes" id="UP000257032"/>
    </source>
</evidence>
<accession>A0A3D8VND0</accession>